<dbReference type="Proteomes" id="UP001303373">
    <property type="component" value="Chromosome 6"/>
</dbReference>
<evidence type="ECO:0000256" key="2">
    <source>
        <dbReference type="ARBA" id="ARBA00022723"/>
    </source>
</evidence>
<feature type="domain" description="Amidohydrolase-related" evidence="5">
    <location>
        <begin position="237"/>
        <end position="416"/>
    </location>
</feature>
<dbReference type="InterPro" id="IPR051607">
    <property type="entry name" value="Metallo-dep_hydrolases"/>
</dbReference>
<dbReference type="AlphaFoldDB" id="A0AAQ3M5M2"/>
<keyword evidence="4" id="KW-0862">Zinc</keyword>
<dbReference type="EMBL" id="CP138585">
    <property type="protein sequence ID" value="WPH01310.1"/>
    <property type="molecule type" value="Genomic_DNA"/>
</dbReference>
<dbReference type="InterPro" id="IPR032466">
    <property type="entry name" value="Metal_Hydrolase"/>
</dbReference>
<accession>A0AAQ3M5M2</accession>
<dbReference type="Gene3D" id="3.20.20.140">
    <property type="entry name" value="Metal-dependent hydrolases"/>
    <property type="match status" value="1"/>
</dbReference>
<dbReference type="SUPFAM" id="SSF51556">
    <property type="entry name" value="Metallo-dependent hydrolases"/>
    <property type="match status" value="1"/>
</dbReference>
<dbReference type="GO" id="GO:0005829">
    <property type="term" value="C:cytosol"/>
    <property type="evidence" value="ECO:0007669"/>
    <property type="project" value="TreeGrafter"/>
</dbReference>
<dbReference type="PANTHER" id="PTHR11271">
    <property type="entry name" value="GUANINE DEAMINASE"/>
    <property type="match status" value="1"/>
</dbReference>
<dbReference type="Pfam" id="PF01979">
    <property type="entry name" value="Amidohydro_1"/>
    <property type="match status" value="1"/>
</dbReference>
<protein>
    <recommendedName>
        <fullName evidence="5">Amidohydrolase-related domain-containing protein</fullName>
    </recommendedName>
</protein>
<dbReference type="SUPFAM" id="SSF51338">
    <property type="entry name" value="Composite domain of metallo-dependent hydrolases"/>
    <property type="match status" value="2"/>
</dbReference>
<dbReference type="Gene3D" id="2.30.40.10">
    <property type="entry name" value="Urease, subunit C, domain 1"/>
    <property type="match status" value="1"/>
</dbReference>
<dbReference type="InterPro" id="IPR011059">
    <property type="entry name" value="Metal-dep_hydrolase_composite"/>
</dbReference>
<evidence type="ECO:0000259" key="5">
    <source>
        <dbReference type="Pfam" id="PF01979"/>
    </source>
</evidence>
<evidence type="ECO:0000256" key="3">
    <source>
        <dbReference type="ARBA" id="ARBA00022801"/>
    </source>
</evidence>
<evidence type="ECO:0000256" key="4">
    <source>
        <dbReference type="ARBA" id="ARBA00022833"/>
    </source>
</evidence>
<evidence type="ECO:0000313" key="7">
    <source>
        <dbReference type="Proteomes" id="UP001303373"/>
    </source>
</evidence>
<evidence type="ECO:0000256" key="1">
    <source>
        <dbReference type="ARBA" id="ARBA00001947"/>
    </source>
</evidence>
<dbReference type="GO" id="GO:0046872">
    <property type="term" value="F:metal ion binding"/>
    <property type="evidence" value="ECO:0007669"/>
    <property type="project" value="UniProtKB-KW"/>
</dbReference>
<dbReference type="GO" id="GO:0019239">
    <property type="term" value="F:deaminase activity"/>
    <property type="evidence" value="ECO:0007669"/>
    <property type="project" value="TreeGrafter"/>
</dbReference>
<dbReference type="PANTHER" id="PTHR11271:SF37">
    <property type="entry name" value="FAMILY PROTEIN, PUTATIVE (AFU_ORTHOLOGUE AFUA_4G00460)-RELATED"/>
    <property type="match status" value="1"/>
</dbReference>
<name>A0AAQ3M5M2_9PEZI</name>
<proteinExistence type="predicted"/>
<keyword evidence="3" id="KW-0378">Hydrolase</keyword>
<reference evidence="6 7" key="1">
    <citation type="submission" date="2023-11" db="EMBL/GenBank/DDBJ databases">
        <title>An acidophilic fungus is an integral part of prey digestion in a carnivorous sundew plant.</title>
        <authorList>
            <person name="Tsai I.J."/>
        </authorList>
    </citation>
    <scope>NUCLEOTIDE SEQUENCE [LARGE SCALE GENOMIC DNA]</scope>
    <source>
        <strain evidence="6">169a</strain>
    </source>
</reference>
<keyword evidence="7" id="KW-1185">Reference proteome</keyword>
<gene>
    <name evidence="6" type="ORF">R9X50_00414900</name>
</gene>
<dbReference type="InterPro" id="IPR006680">
    <property type="entry name" value="Amidohydro-rel"/>
</dbReference>
<keyword evidence="2" id="KW-0479">Metal-binding</keyword>
<organism evidence="6 7">
    <name type="scientific">Acrodontium crateriforme</name>
    <dbReference type="NCBI Taxonomy" id="150365"/>
    <lineage>
        <taxon>Eukaryota</taxon>
        <taxon>Fungi</taxon>
        <taxon>Dikarya</taxon>
        <taxon>Ascomycota</taxon>
        <taxon>Pezizomycotina</taxon>
        <taxon>Dothideomycetes</taxon>
        <taxon>Dothideomycetidae</taxon>
        <taxon>Mycosphaerellales</taxon>
        <taxon>Teratosphaeriaceae</taxon>
        <taxon>Acrodontium</taxon>
    </lineage>
</organism>
<sequence>MAAKVLANGVVLTFDESTQSIAVLPKASVLIIQDRIAAISENLDPAQIPSGAEIIDVEGRIVSPGFINTHVHSWQSIYRTLGPNIVLANYFDWLSQVSTKVNDSFTAEDVYISSLQAYREGLNSGVTTYVEHAHNNWGPEFVNPGYRGAADSGARVWWCYDVYPRSNFSSDEQWSILKDIATNSVPLVPMGLSLDGVSGAFFTGDEFERAKQSIDDLKLEVFTLHHMGGPWPTGGKTSPTAVCTEKMHETGLPIIFSHAPYLTPEDMSKLREHDMFISITPESECQFGHGQETGHLISDQASLGIDTNWTFSGDLTTQARLWLQMTRRNNYKATLDRGLLPNGNPATVEQAFLMATRQGGRALRRSDIGVIKVGAKADIVVFNGESPNMLGWSDPIAAIILHSNSGDIEHVIVDGQFRKRNFRLVDGPLNEADVKIRFLEASRRIQGRLSVPPPLPEKLWGCAELGDVATISTTVT</sequence>
<evidence type="ECO:0000313" key="6">
    <source>
        <dbReference type="EMBL" id="WPH01310.1"/>
    </source>
</evidence>
<comment type="cofactor">
    <cofactor evidence="1">
        <name>Zn(2+)</name>
        <dbReference type="ChEBI" id="CHEBI:29105"/>
    </cofactor>
</comment>